<organism evidence="3 4">
    <name type="scientific">Labilithrix luteola</name>
    <dbReference type="NCBI Taxonomy" id="1391654"/>
    <lineage>
        <taxon>Bacteria</taxon>
        <taxon>Pseudomonadati</taxon>
        <taxon>Myxococcota</taxon>
        <taxon>Polyangia</taxon>
        <taxon>Polyangiales</taxon>
        <taxon>Labilitrichaceae</taxon>
        <taxon>Labilithrix</taxon>
    </lineage>
</organism>
<accession>A0A0K1QEG8</accession>
<name>A0A0K1QEG8_9BACT</name>
<dbReference type="Pfam" id="PF04107">
    <property type="entry name" value="GCS2"/>
    <property type="match status" value="1"/>
</dbReference>
<dbReference type="EMBL" id="CP012333">
    <property type="protein sequence ID" value="AKV04062.1"/>
    <property type="molecule type" value="Genomic_DNA"/>
</dbReference>
<dbReference type="Proteomes" id="UP000064967">
    <property type="component" value="Chromosome"/>
</dbReference>
<dbReference type="SUPFAM" id="SSF54631">
    <property type="entry name" value="CBS-domain pair"/>
    <property type="match status" value="1"/>
</dbReference>
<feature type="domain" description="CBS" evidence="2">
    <location>
        <begin position="597"/>
        <end position="652"/>
    </location>
</feature>
<dbReference type="RefSeq" id="WP_146654727.1">
    <property type="nucleotide sequence ID" value="NZ_CP012333.1"/>
</dbReference>
<reference evidence="3 4" key="1">
    <citation type="submission" date="2015-08" db="EMBL/GenBank/DDBJ databases">
        <authorList>
            <person name="Babu N.S."/>
            <person name="Beckwith C.J."/>
            <person name="Beseler K.G."/>
            <person name="Brison A."/>
            <person name="Carone J.V."/>
            <person name="Caskin T.P."/>
            <person name="Diamond M."/>
            <person name="Durham M.E."/>
            <person name="Foxe J.M."/>
            <person name="Go M."/>
            <person name="Henderson B.A."/>
            <person name="Jones I.B."/>
            <person name="McGettigan J.A."/>
            <person name="Micheletti S.J."/>
            <person name="Nasrallah M.E."/>
            <person name="Ortiz D."/>
            <person name="Piller C.R."/>
            <person name="Privatt S.R."/>
            <person name="Schneider S.L."/>
            <person name="Sharp S."/>
            <person name="Smith T.C."/>
            <person name="Stanton J.D."/>
            <person name="Ullery H.E."/>
            <person name="Wilson R.J."/>
            <person name="Serrano M.G."/>
            <person name="Buck G."/>
            <person name="Lee V."/>
            <person name="Wang Y."/>
            <person name="Carvalho R."/>
            <person name="Voegtly L."/>
            <person name="Shi R."/>
            <person name="Duckworth R."/>
            <person name="Johnson A."/>
            <person name="Loviza R."/>
            <person name="Walstead R."/>
            <person name="Shah Z."/>
            <person name="Kiflezghi M."/>
            <person name="Wade K."/>
            <person name="Ball S.L."/>
            <person name="Bradley K.W."/>
            <person name="Asai D.J."/>
            <person name="Bowman C.A."/>
            <person name="Russell D.A."/>
            <person name="Pope W.H."/>
            <person name="Jacobs-Sera D."/>
            <person name="Hendrix R.W."/>
            <person name="Hatfull G.F."/>
        </authorList>
    </citation>
    <scope>NUCLEOTIDE SEQUENCE [LARGE SCALE GENOMIC DNA]</scope>
    <source>
        <strain evidence="3 4">DSM 27648</strain>
    </source>
</reference>
<dbReference type="OrthoDB" id="240589at2"/>
<dbReference type="InterPro" id="IPR050141">
    <property type="entry name" value="GCL_type2/YbdK_subfam"/>
</dbReference>
<dbReference type="AlphaFoldDB" id="A0A0K1QEG8"/>
<dbReference type="Pfam" id="PF00571">
    <property type="entry name" value="CBS"/>
    <property type="match status" value="2"/>
</dbReference>
<evidence type="ECO:0000313" key="4">
    <source>
        <dbReference type="Proteomes" id="UP000064967"/>
    </source>
</evidence>
<feature type="domain" description="CBS" evidence="2">
    <location>
        <begin position="516"/>
        <end position="575"/>
    </location>
</feature>
<dbReference type="STRING" id="1391654.AKJ09_10725"/>
<evidence type="ECO:0000313" key="3">
    <source>
        <dbReference type="EMBL" id="AKV04062.1"/>
    </source>
</evidence>
<dbReference type="InterPro" id="IPR046342">
    <property type="entry name" value="CBS_dom_sf"/>
</dbReference>
<keyword evidence="1" id="KW-0129">CBS domain</keyword>
<dbReference type="Gene3D" id="3.30.590.20">
    <property type="match status" value="1"/>
</dbReference>
<dbReference type="PANTHER" id="PTHR36510:SF3">
    <property type="entry name" value="CONSERVED PROTEIN"/>
    <property type="match status" value="1"/>
</dbReference>
<gene>
    <name evidence="3" type="ORF">AKJ09_10725</name>
</gene>
<dbReference type="PANTHER" id="PTHR36510">
    <property type="entry name" value="GLUTAMATE--CYSTEINE LIGASE 2-RELATED"/>
    <property type="match status" value="1"/>
</dbReference>
<dbReference type="KEGG" id="llu:AKJ09_10725"/>
<dbReference type="GO" id="GO:0016879">
    <property type="term" value="F:ligase activity, forming carbon-nitrogen bonds"/>
    <property type="evidence" value="ECO:0007669"/>
    <property type="project" value="TreeGrafter"/>
</dbReference>
<protein>
    <recommendedName>
        <fullName evidence="2">CBS domain-containing protein</fullName>
    </recommendedName>
</protein>
<dbReference type="Gene3D" id="3.10.580.10">
    <property type="entry name" value="CBS-domain"/>
    <property type="match status" value="1"/>
</dbReference>
<evidence type="ECO:0000256" key="1">
    <source>
        <dbReference type="PROSITE-ProRule" id="PRU00703"/>
    </source>
</evidence>
<dbReference type="PROSITE" id="PS51371">
    <property type="entry name" value="CBS"/>
    <property type="match status" value="2"/>
</dbReference>
<dbReference type="SUPFAM" id="SSF55931">
    <property type="entry name" value="Glutamine synthetase/guanido kinase"/>
    <property type="match status" value="1"/>
</dbReference>
<dbReference type="InterPro" id="IPR014746">
    <property type="entry name" value="Gln_synth/guanido_kin_cat_dom"/>
</dbReference>
<proteinExistence type="predicted"/>
<dbReference type="InterPro" id="IPR006336">
    <property type="entry name" value="GCS2"/>
</dbReference>
<keyword evidence="4" id="KW-1185">Reference proteome</keyword>
<dbReference type="CDD" id="cd04584">
    <property type="entry name" value="CBS_pair_AcuB_like"/>
    <property type="match status" value="1"/>
</dbReference>
<dbReference type="SMART" id="SM00116">
    <property type="entry name" value="CBS"/>
    <property type="match status" value="2"/>
</dbReference>
<dbReference type="PATRIC" id="fig|1391654.3.peg.10865"/>
<sequence length="673" mass="75293">MQDTREHKTTSGALEGDERRRFMRALLTDLRAMERMLRDNVFERGVMRIGAEQEMFLVDRAYHAAPQALKVLERLDDPHYTTELGLFNLELNADPQPLAGRGLLALETQLSDLYARVQRTAEELDILPVLVGILPTLGKTDLRIDNMVPNPRYLTLNRVMTAARGQGYDISIKGLDELVAKHDSLMFEACNASFQVHLQVAEPERFGHDYDIAQLLLAPTLAIGTNSPTLFGKRLWAETRIALFEQSCDIRTPQLHVRDRAARVFFGNQWLRGSVVDIFKENVTRFRTLVATGNEEDALATLERGGVPDLRALRLHNGTIYRWNRACYGVSENGKPHLRIELRALPAGPTIVDEVANAAFWLGLMTELTRTLEEVSGRMDFDHAKANFYAAARDGLAARFTWIDGEEVIAQPFILDKLLPLAEAGLSRAGVDSADAKRYLGIVDQRVRTLHTGSRWMLRSLANMKSRGSAGEGLTALVAATIARQNTGRPVAEWERARLDEAFAKRSGYQKVSQYMRTDVFTVQPDDPIELVSDLMSWERIRHVPVEDEAGRLLGLVTSRAVLRHLTELAKGGSVREVAQAAEGQGRTTSLPVSEVMRRELVTVHPDTATREAIELMRKHRIGCLPVVQDGRIVALLTEEDFMGIAADLLDESSHGSLHRAPEELLFEEQSES</sequence>
<dbReference type="InterPro" id="IPR000644">
    <property type="entry name" value="CBS_dom"/>
</dbReference>
<evidence type="ECO:0000259" key="2">
    <source>
        <dbReference type="PROSITE" id="PS51371"/>
    </source>
</evidence>